<evidence type="ECO:0000313" key="3">
    <source>
        <dbReference type="RefSeq" id="XP_019101465.1"/>
    </source>
</evidence>
<feature type="region of interest" description="Disordered" evidence="1">
    <location>
        <begin position="57"/>
        <end position="91"/>
    </location>
</feature>
<reference evidence="2" key="1">
    <citation type="journal article" date="2014" name="Nat. Commun.">
        <title>The emerging biofuel crop Camelina sativa retains a highly undifferentiated hexaploid genome structure.</title>
        <authorList>
            <person name="Kagale S."/>
            <person name="Koh C."/>
            <person name="Nixon J."/>
            <person name="Bollina V."/>
            <person name="Clarke W.E."/>
            <person name="Tuteja R."/>
            <person name="Spillane C."/>
            <person name="Robinson S.J."/>
            <person name="Links M.G."/>
            <person name="Clarke C."/>
            <person name="Higgins E.E."/>
            <person name="Huebert T."/>
            <person name="Sharpe A.G."/>
            <person name="Parkin I.A."/>
        </authorList>
    </citation>
    <scope>NUCLEOTIDE SEQUENCE [LARGE SCALE GENOMIC DNA]</scope>
    <source>
        <strain evidence="2">cv. DH55</strain>
    </source>
</reference>
<sequence>MCLTCRESCPLDSPMESPATKYSTARSVELPPRRGKVKREIFGFLASSIVSAVKAGGALGRNSRGGGGGSSSSTATPPGSGYTSDQNNEST</sequence>
<accession>A0ABM1RR27</accession>
<name>A0ABM1RR27_CAMSA</name>
<dbReference type="PANTHER" id="PTHR37721:SF1">
    <property type="entry name" value="OS05G0464200 PROTEIN"/>
    <property type="match status" value="1"/>
</dbReference>
<feature type="region of interest" description="Disordered" evidence="1">
    <location>
        <begin position="1"/>
        <end position="31"/>
    </location>
</feature>
<feature type="compositionally biased region" description="Gly residues" evidence="1">
    <location>
        <begin position="57"/>
        <end position="70"/>
    </location>
</feature>
<proteinExistence type="predicted"/>
<dbReference type="Proteomes" id="UP000694864">
    <property type="component" value="Chromosome 5"/>
</dbReference>
<evidence type="ECO:0000313" key="2">
    <source>
        <dbReference type="Proteomes" id="UP000694864"/>
    </source>
</evidence>
<feature type="compositionally biased region" description="Low complexity" evidence="1">
    <location>
        <begin position="71"/>
        <end position="81"/>
    </location>
</feature>
<evidence type="ECO:0000256" key="1">
    <source>
        <dbReference type="SAM" id="MobiDB-lite"/>
    </source>
</evidence>
<reference evidence="3" key="2">
    <citation type="submission" date="2025-08" db="UniProtKB">
        <authorList>
            <consortium name="RefSeq"/>
        </authorList>
    </citation>
    <scope>IDENTIFICATION</scope>
    <source>
        <tissue evidence="3">Leaf</tissue>
    </source>
</reference>
<protein>
    <submittedName>
        <fullName evidence="3">Uncharacterized protein LOC104786848</fullName>
    </submittedName>
</protein>
<dbReference type="PANTHER" id="PTHR37721">
    <property type="entry name" value="OS05G0464200 PROTEIN"/>
    <property type="match status" value="1"/>
</dbReference>
<gene>
    <name evidence="3" type="primary">LOC104786848</name>
</gene>
<organism evidence="2 3">
    <name type="scientific">Camelina sativa</name>
    <name type="common">False flax</name>
    <name type="synonym">Myagrum sativum</name>
    <dbReference type="NCBI Taxonomy" id="90675"/>
    <lineage>
        <taxon>Eukaryota</taxon>
        <taxon>Viridiplantae</taxon>
        <taxon>Streptophyta</taxon>
        <taxon>Embryophyta</taxon>
        <taxon>Tracheophyta</taxon>
        <taxon>Spermatophyta</taxon>
        <taxon>Magnoliopsida</taxon>
        <taxon>eudicotyledons</taxon>
        <taxon>Gunneridae</taxon>
        <taxon>Pentapetalae</taxon>
        <taxon>rosids</taxon>
        <taxon>malvids</taxon>
        <taxon>Brassicales</taxon>
        <taxon>Brassicaceae</taxon>
        <taxon>Camelineae</taxon>
        <taxon>Camelina</taxon>
    </lineage>
</organism>
<dbReference type="RefSeq" id="XP_019101465.1">
    <property type="nucleotide sequence ID" value="XM_019245920.1"/>
</dbReference>
<dbReference type="GeneID" id="104786848"/>
<feature type="compositionally biased region" description="Polar residues" evidence="1">
    <location>
        <begin position="82"/>
        <end position="91"/>
    </location>
</feature>
<keyword evidence="2" id="KW-1185">Reference proteome</keyword>